<reference evidence="1 2" key="1">
    <citation type="submission" date="2023-08" db="EMBL/GenBank/DDBJ databases">
        <title>A Necator americanus chromosomal reference genome.</title>
        <authorList>
            <person name="Ilik V."/>
            <person name="Petrzelkova K.J."/>
            <person name="Pardy F."/>
            <person name="Fuh T."/>
            <person name="Niatou-Singa F.S."/>
            <person name="Gouil Q."/>
            <person name="Baker L."/>
            <person name="Ritchie M.E."/>
            <person name="Jex A.R."/>
            <person name="Gazzola D."/>
            <person name="Li H."/>
            <person name="Toshio Fujiwara R."/>
            <person name="Zhan B."/>
            <person name="Aroian R.V."/>
            <person name="Pafco B."/>
            <person name="Schwarz E.M."/>
        </authorList>
    </citation>
    <scope>NUCLEOTIDE SEQUENCE [LARGE SCALE GENOMIC DNA]</scope>
    <source>
        <strain evidence="1 2">Aroian</strain>
        <tissue evidence="1">Whole animal</tissue>
    </source>
</reference>
<protein>
    <submittedName>
        <fullName evidence="1">Uncharacterized protein</fullName>
    </submittedName>
</protein>
<evidence type="ECO:0000313" key="2">
    <source>
        <dbReference type="Proteomes" id="UP001303046"/>
    </source>
</evidence>
<accession>A0ABR1CPK9</accession>
<gene>
    <name evidence="1" type="primary">Necator_chrIII.g9393</name>
    <name evidence="1" type="ORF">RB195_008628</name>
</gene>
<evidence type="ECO:0000313" key="1">
    <source>
        <dbReference type="EMBL" id="KAK6740274.1"/>
    </source>
</evidence>
<dbReference type="EMBL" id="JAVFWL010000003">
    <property type="protein sequence ID" value="KAK6740274.1"/>
    <property type="molecule type" value="Genomic_DNA"/>
</dbReference>
<sequence>MTTAVEIAVGIEMGPSRTAAVNGGSKGPHSILTATLYRTALSAVAYATAPSGASCARAVILAGSNHVPGVYEGFVQ</sequence>
<proteinExistence type="predicted"/>
<comment type="caution">
    <text evidence="1">The sequence shown here is derived from an EMBL/GenBank/DDBJ whole genome shotgun (WGS) entry which is preliminary data.</text>
</comment>
<organism evidence="1 2">
    <name type="scientific">Necator americanus</name>
    <name type="common">Human hookworm</name>
    <dbReference type="NCBI Taxonomy" id="51031"/>
    <lineage>
        <taxon>Eukaryota</taxon>
        <taxon>Metazoa</taxon>
        <taxon>Ecdysozoa</taxon>
        <taxon>Nematoda</taxon>
        <taxon>Chromadorea</taxon>
        <taxon>Rhabditida</taxon>
        <taxon>Rhabditina</taxon>
        <taxon>Rhabditomorpha</taxon>
        <taxon>Strongyloidea</taxon>
        <taxon>Ancylostomatidae</taxon>
        <taxon>Bunostominae</taxon>
        <taxon>Necator</taxon>
    </lineage>
</organism>
<keyword evidence="2" id="KW-1185">Reference proteome</keyword>
<dbReference type="Proteomes" id="UP001303046">
    <property type="component" value="Unassembled WGS sequence"/>
</dbReference>
<name>A0ABR1CPK9_NECAM</name>